<keyword evidence="9" id="KW-0966">Cell projection</keyword>
<keyword evidence="8" id="KW-0206">Cytoskeleton</keyword>
<dbReference type="FunFam" id="2.30.29.30:FF:000047">
    <property type="entry name" value="vasodilator-stimulated phosphoprotein isoform X2"/>
    <property type="match status" value="1"/>
</dbReference>
<evidence type="ECO:0000256" key="10">
    <source>
        <dbReference type="SAM" id="MobiDB-lite"/>
    </source>
</evidence>
<dbReference type="PANTHER" id="PTHR11202">
    <property type="entry name" value="SPROUTY-RELATED, EVH1 DOMAIN-CONTAINING PROTEIN FAMILY MEMBER"/>
    <property type="match status" value="1"/>
</dbReference>
<feature type="compositionally biased region" description="Pro residues" evidence="10">
    <location>
        <begin position="122"/>
        <end position="134"/>
    </location>
</feature>
<dbReference type="Pfam" id="PF08776">
    <property type="entry name" value="VASP_tetra"/>
    <property type="match status" value="1"/>
</dbReference>
<dbReference type="GO" id="GO:0003779">
    <property type="term" value="F:actin binding"/>
    <property type="evidence" value="ECO:0007669"/>
    <property type="project" value="UniProtKB-KW"/>
</dbReference>
<evidence type="ECO:0000256" key="8">
    <source>
        <dbReference type="ARBA" id="ARBA00023212"/>
    </source>
</evidence>
<evidence type="ECO:0000256" key="9">
    <source>
        <dbReference type="ARBA" id="ARBA00023273"/>
    </source>
</evidence>
<organism evidence="12 13">
    <name type="scientific">Potamilus streckersoni</name>
    <dbReference type="NCBI Taxonomy" id="2493646"/>
    <lineage>
        <taxon>Eukaryota</taxon>
        <taxon>Metazoa</taxon>
        <taxon>Spiralia</taxon>
        <taxon>Lophotrochozoa</taxon>
        <taxon>Mollusca</taxon>
        <taxon>Bivalvia</taxon>
        <taxon>Autobranchia</taxon>
        <taxon>Heteroconchia</taxon>
        <taxon>Palaeoheterodonta</taxon>
        <taxon>Unionida</taxon>
        <taxon>Unionoidea</taxon>
        <taxon>Unionidae</taxon>
        <taxon>Ambleminae</taxon>
        <taxon>Lampsilini</taxon>
        <taxon>Potamilus</taxon>
    </lineage>
</organism>
<evidence type="ECO:0000256" key="4">
    <source>
        <dbReference type="ARBA" id="ARBA00022490"/>
    </source>
</evidence>
<evidence type="ECO:0000313" key="12">
    <source>
        <dbReference type="EMBL" id="KAK3585219.1"/>
    </source>
</evidence>
<keyword evidence="5" id="KW-0597">Phosphoprotein</keyword>
<evidence type="ECO:0000256" key="5">
    <source>
        <dbReference type="ARBA" id="ARBA00022553"/>
    </source>
</evidence>
<name>A0AAE0S4X8_9BIVA</name>
<comment type="caution">
    <text evidence="12">The sequence shown here is derived from an EMBL/GenBank/DDBJ whole genome shotgun (WGS) entry which is preliminary data.</text>
</comment>
<dbReference type="PROSITE" id="PS50229">
    <property type="entry name" value="WH1"/>
    <property type="match status" value="1"/>
</dbReference>
<reference evidence="12" key="3">
    <citation type="submission" date="2023-05" db="EMBL/GenBank/DDBJ databases">
        <authorList>
            <person name="Smith C.H."/>
        </authorList>
    </citation>
    <scope>NUCLEOTIDE SEQUENCE</scope>
    <source>
        <strain evidence="12">CHS0354</strain>
        <tissue evidence="12">Mantle</tissue>
    </source>
</reference>
<keyword evidence="6" id="KW-0729">SH3-binding</keyword>
<dbReference type="GO" id="GO:0030054">
    <property type="term" value="C:cell junction"/>
    <property type="evidence" value="ECO:0007669"/>
    <property type="project" value="UniProtKB-ARBA"/>
</dbReference>
<dbReference type="EMBL" id="JAEAOA010001663">
    <property type="protein sequence ID" value="KAK3585219.1"/>
    <property type="molecule type" value="Genomic_DNA"/>
</dbReference>
<dbReference type="GO" id="GO:0005856">
    <property type="term" value="C:cytoskeleton"/>
    <property type="evidence" value="ECO:0007669"/>
    <property type="project" value="UniProtKB-SubCell"/>
</dbReference>
<feature type="compositionally biased region" description="Pro residues" evidence="10">
    <location>
        <begin position="317"/>
        <end position="330"/>
    </location>
</feature>
<feature type="compositionally biased region" description="Pro residues" evidence="10">
    <location>
        <begin position="177"/>
        <end position="225"/>
    </location>
</feature>
<dbReference type="InterPro" id="IPR000697">
    <property type="entry name" value="WH1/EVH1_dom"/>
</dbReference>
<dbReference type="Gene3D" id="1.20.5.1160">
    <property type="entry name" value="Vasodilator-stimulated phosphoprotein"/>
    <property type="match status" value="1"/>
</dbReference>
<reference evidence="12" key="2">
    <citation type="journal article" date="2021" name="Genome Biol. Evol.">
        <title>Developing a high-quality reference genome for a parasitic bivalve with doubly uniparental inheritance (Bivalvia: Unionida).</title>
        <authorList>
            <person name="Smith C.H."/>
        </authorList>
    </citation>
    <scope>NUCLEOTIDE SEQUENCE</scope>
    <source>
        <strain evidence="12">CHS0354</strain>
        <tissue evidence="12">Mantle</tissue>
    </source>
</reference>
<comment type="subcellular location">
    <subcellularLocation>
        <location evidence="2">Cell projection</location>
        <location evidence="2">Lamellipodium</location>
    </subcellularLocation>
    <subcellularLocation>
        <location evidence="1">Cytoplasm</location>
        <location evidence="1">Cytoskeleton</location>
    </subcellularLocation>
</comment>
<keyword evidence="4" id="KW-0963">Cytoplasm</keyword>
<proteinExistence type="inferred from homology"/>
<dbReference type="SUPFAM" id="SSF50729">
    <property type="entry name" value="PH domain-like"/>
    <property type="match status" value="1"/>
</dbReference>
<evidence type="ECO:0000256" key="6">
    <source>
        <dbReference type="ARBA" id="ARBA00023036"/>
    </source>
</evidence>
<keyword evidence="7" id="KW-0009">Actin-binding</keyword>
<dbReference type="GO" id="GO:0017124">
    <property type="term" value="F:SH3 domain binding"/>
    <property type="evidence" value="ECO:0007669"/>
    <property type="project" value="UniProtKB-KW"/>
</dbReference>
<dbReference type="GO" id="GO:0030027">
    <property type="term" value="C:lamellipodium"/>
    <property type="evidence" value="ECO:0007669"/>
    <property type="project" value="UniProtKB-SubCell"/>
</dbReference>
<keyword evidence="13" id="KW-1185">Reference proteome</keyword>
<feature type="region of interest" description="Disordered" evidence="10">
    <location>
        <begin position="117"/>
        <end position="393"/>
    </location>
</feature>
<dbReference type="InterPro" id="IPR011993">
    <property type="entry name" value="PH-like_dom_sf"/>
</dbReference>
<protein>
    <recommendedName>
        <fullName evidence="11">WH1 domain-containing protein</fullName>
    </recommendedName>
</protein>
<evidence type="ECO:0000256" key="2">
    <source>
        <dbReference type="ARBA" id="ARBA00004510"/>
    </source>
</evidence>
<dbReference type="PRINTS" id="PR01217">
    <property type="entry name" value="PRICHEXTENSN"/>
</dbReference>
<dbReference type="SUPFAM" id="SSF118370">
    <property type="entry name" value="Vasodilator-stimulated phosphoprotein, VASP, tetramerisation domain"/>
    <property type="match status" value="1"/>
</dbReference>
<feature type="compositionally biased region" description="Polar residues" evidence="10">
    <location>
        <begin position="374"/>
        <end position="392"/>
    </location>
</feature>
<evidence type="ECO:0000313" key="13">
    <source>
        <dbReference type="Proteomes" id="UP001195483"/>
    </source>
</evidence>
<accession>A0AAE0S4X8</accession>
<dbReference type="Proteomes" id="UP001195483">
    <property type="component" value="Unassembled WGS sequence"/>
</dbReference>
<dbReference type="Pfam" id="PF00568">
    <property type="entry name" value="WH1"/>
    <property type="match status" value="1"/>
</dbReference>
<dbReference type="CDD" id="cd01207">
    <property type="entry name" value="EVH1_Ena_VASP-like"/>
    <property type="match status" value="1"/>
</dbReference>
<dbReference type="PANTHER" id="PTHR11202:SF22">
    <property type="entry name" value="PROTEIN ENABLED"/>
    <property type="match status" value="1"/>
</dbReference>
<gene>
    <name evidence="12" type="ORF">CHS0354_027514</name>
</gene>
<dbReference type="InterPro" id="IPR014885">
    <property type="entry name" value="VASP_tetra"/>
</dbReference>
<reference evidence="12" key="1">
    <citation type="journal article" date="2021" name="Genome Biol. Evol.">
        <title>A High-Quality Reference Genome for a Parasitic Bivalve with Doubly Uniparental Inheritance (Bivalvia: Unionida).</title>
        <authorList>
            <person name="Smith C.H."/>
        </authorList>
    </citation>
    <scope>NUCLEOTIDE SEQUENCE</scope>
    <source>
        <strain evidence="12">CHS0354</strain>
    </source>
</reference>
<dbReference type="SMART" id="SM00461">
    <property type="entry name" value="WH1"/>
    <property type="match status" value="1"/>
</dbReference>
<comment type="similarity">
    <text evidence="3">Belongs to the Ena/VASP family.</text>
</comment>
<evidence type="ECO:0000259" key="11">
    <source>
        <dbReference type="PROSITE" id="PS50229"/>
    </source>
</evidence>
<evidence type="ECO:0000256" key="3">
    <source>
        <dbReference type="ARBA" id="ARBA00009785"/>
    </source>
</evidence>
<evidence type="ECO:0000256" key="1">
    <source>
        <dbReference type="ARBA" id="ARBA00004245"/>
    </source>
</evidence>
<dbReference type="GO" id="GO:0005829">
    <property type="term" value="C:cytosol"/>
    <property type="evidence" value="ECO:0007669"/>
    <property type="project" value="UniProtKB-ARBA"/>
</dbReference>
<dbReference type="Gene3D" id="2.30.29.30">
    <property type="entry name" value="Pleckstrin-homology domain (PH domain)/Phosphotyrosine-binding domain (PTB)"/>
    <property type="match status" value="1"/>
</dbReference>
<sequence>MAEVAIVSARANVMVYDESSKKWIPSGSTGTPGLSKVQIYHHTQNTTFRVVGRKLQDHEVVINCAVLKNLKYNQATPTFHQWRDNRQVYGLNFANKEDADSFANAMLTALETLNSTPVQAAKPPPPSVPPPPLQRDPQAYQIPPQLPQTPQPLVNGPEQESFNRSHRRHPSEGGPPFQQPVPVPPTPLMQPAPPVAPPAPPVPAPPPAPPSVGAPPPPPPPPIPPSNTGTSGVGGLAAALQAAKLKKTQQRDSSPTGSKPPPPTSAMERVSGSGAGTIGGGSSSGGMDLMDEMARKIAMRRKITDKEDNAGSETPLPAAPVPQPPLPPQPQTLSTQPPTGRTNGKLGINGSASPSLSRSASSKVFKEMPGRPSTGGQENQQANNPSPLSSDLETLKQEILVEMRTEMRKIKDEILAAIREIFTDSVVTTETRDVKMQ</sequence>
<evidence type="ECO:0000256" key="7">
    <source>
        <dbReference type="ARBA" id="ARBA00023203"/>
    </source>
</evidence>
<dbReference type="InterPro" id="IPR038023">
    <property type="entry name" value="VASP_sf"/>
</dbReference>
<feature type="compositionally biased region" description="Gly residues" evidence="10">
    <location>
        <begin position="273"/>
        <end position="284"/>
    </location>
</feature>
<feature type="domain" description="WH1" evidence="11">
    <location>
        <begin position="1"/>
        <end position="113"/>
    </location>
</feature>
<dbReference type="AlphaFoldDB" id="A0AAE0S4X8"/>
<feature type="compositionally biased region" description="Low complexity" evidence="10">
    <location>
        <begin position="351"/>
        <end position="362"/>
    </location>
</feature>